<protein>
    <submittedName>
        <fullName evidence="15">Cytochrome b</fullName>
    </submittedName>
</protein>
<evidence type="ECO:0000313" key="16">
    <source>
        <dbReference type="Proteomes" id="UP001501476"/>
    </source>
</evidence>
<accession>A0ABN0TDD9</accession>
<evidence type="ECO:0000256" key="11">
    <source>
        <dbReference type="ARBA" id="ARBA00023136"/>
    </source>
</evidence>
<keyword evidence="8" id="KW-0249">Electron transport</keyword>
<dbReference type="PANTHER" id="PTHR30529">
    <property type="entry name" value="CYTOCHROME B561"/>
    <property type="match status" value="1"/>
</dbReference>
<gene>
    <name evidence="15" type="ORF">GCM10008964_08200</name>
</gene>
<comment type="similarity">
    <text evidence="12">Belongs to the cytochrome b561 family.</text>
</comment>
<sequence length="183" mass="20606">MKSKSTARSSYDAFSVLLHWLIAVFIIALFASGLWMVDLGYYDDWYYQAPWWHKGIGIVTALLIIVRWGWSLFRQTPPGINSIPHWQHLAAKVTHQSMNVVAIIIAISGYIMVTAKGDGLSVFDWFTIPAIISNKPDWVDPAGAIHLWAAYFLIAMASVHALAAIKHHFIDKDATLKQMLGRK</sequence>
<dbReference type="InterPro" id="IPR052168">
    <property type="entry name" value="Cytochrome_b561_oxidase"/>
</dbReference>
<keyword evidence="5" id="KW-0349">Heme</keyword>
<comment type="subcellular location">
    <subcellularLocation>
        <location evidence="2">Cell membrane</location>
        <topology evidence="2">Multi-pass membrane protein</topology>
    </subcellularLocation>
</comment>
<keyword evidence="4" id="KW-1003">Cell membrane</keyword>
<reference evidence="15 16" key="1">
    <citation type="journal article" date="2019" name="Int. J. Syst. Evol. Microbiol.">
        <title>The Global Catalogue of Microorganisms (GCM) 10K type strain sequencing project: providing services to taxonomists for standard genome sequencing and annotation.</title>
        <authorList>
            <consortium name="The Broad Institute Genomics Platform"/>
            <consortium name="The Broad Institute Genome Sequencing Center for Infectious Disease"/>
            <person name="Wu L."/>
            <person name="Ma J."/>
        </authorList>
    </citation>
    <scope>NUCLEOTIDE SEQUENCE [LARGE SCALE GENOMIC DNA]</scope>
    <source>
        <strain evidence="15 16">JCM 6886</strain>
    </source>
</reference>
<keyword evidence="11 13" id="KW-0472">Membrane</keyword>
<evidence type="ECO:0000256" key="3">
    <source>
        <dbReference type="ARBA" id="ARBA00022448"/>
    </source>
</evidence>
<evidence type="ECO:0000256" key="10">
    <source>
        <dbReference type="ARBA" id="ARBA00023004"/>
    </source>
</evidence>
<dbReference type="Proteomes" id="UP001501476">
    <property type="component" value="Unassembled WGS sequence"/>
</dbReference>
<feature type="domain" description="Cytochrome b561 bacterial/Ni-hydrogenase" evidence="14">
    <location>
        <begin position="11"/>
        <end position="181"/>
    </location>
</feature>
<feature type="transmembrane region" description="Helical" evidence="13">
    <location>
        <begin position="145"/>
        <end position="165"/>
    </location>
</feature>
<evidence type="ECO:0000256" key="2">
    <source>
        <dbReference type="ARBA" id="ARBA00004651"/>
    </source>
</evidence>
<evidence type="ECO:0000256" key="12">
    <source>
        <dbReference type="ARBA" id="ARBA00037975"/>
    </source>
</evidence>
<keyword evidence="3" id="KW-0813">Transport</keyword>
<dbReference type="InterPro" id="IPR011577">
    <property type="entry name" value="Cyt_b561_bac/Ni-Hgenase"/>
</dbReference>
<dbReference type="Gene3D" id="1.20.950.20">
    <property type="entry name" value="Transmembrane di-heme cytochromes, Chain C"/>
    <property type="match status" value="1"/>
</dbReference>
<evidence type="ECO:0000259" key="14">
    <source>
        <dbReference type="Pfam" id="PF01292"/>
    </source>
</evidence>
<keyword evidence="6 13" id="KW-0812">Transmembrane</keyword>
<keyword evidence="16" id="KW-1185">Reference proteome</keyword>
<dbReference type="SUPFAM" id="SSF81342">
    <property type="entry name" value="Transmembrane di-heme cytochromes"/>
    <property type="match status" value="1"/>
</dbReference>
<evidence type="ECO:0000256" key="1">
    <source>
        <dbReference type="ARBA" id="ARBA00001970"/>
    </source>
</evidence>
<keyword evidence="10" id="KW-0408">Iron</keyword>
<evidence type="ECO:0000256" key="4">
    <source>
        <dbReference type="ARBA" id="ARBA00022475"/>
    </source>
</evidence>
<evidence type="ECO:0000256" key="5">
    <source>
        <dbReference type="ARBA" id="ARBA00022617"/>
    </source>
</evidence>
<evidence type="ECO:0000256" key="9">
    <source>
        <dbReference type="ARBA" id="ARBA00022989"/>
    </source>
</evidence>
<organism evidence="15 16">
    <name type="scientific">Methylophaga marina</name>
    <dbReference type="NCBI Taxonomy" id="45495"/>
    <lineage>
        <taxon>Bacteria</taxon>
        <taxon>Pseudomonadati</taxon>
        <taxon>Pseudomonadota</taxon>
        <taxon>Gammaproteobacteria</taxon>
        <taxon>Thiotrichales</taxon>
        <taxon>Piscirickettsiaceae</taxon>
        <taxon>Methylophaga</taxon>
    </lineage>
</organism>
<evidence type="ECO:0000256" key="7">
    <source>
        <dbReference type="ARBA" id="ARBA00022723"/>
    </source>
</evidence>
<feature type="transmembrane region" description="Helical" evidence="13">
    <location>
        <begin position="12"/>
        <end position="35"/>
    </location>
</feature>
<comment type="cofactor">
    <cofactor evidence="1">
        <name>heme b</name>
        <dbReference type="ChEBI" id="CHEBI:60344"/>
    </cofactor>
</comment>
<name>A0ABN0TDD9_9GAMM</name>
<evidence type="ECO:0000256" key="13">
    <source>
        <dbReference type="SAM" id="Phobius"/>
    </source>
</evidence>
<feature type="transmembrane region" description="Helical" evidence="13">
    <location>
        <begin position="55"/>
        <end position="73"/>
    </location>
</feature>
<evidence type="ECO:0000256" key="6">
    <source>
        <dbReference type="ARBA" id="ARBA00022692"/>
    </source>
</evidence>
<proteinExistence type="inferred from homology"/>
<keyword evidence="7" id="KW-0479">Metal-binding</keyword>
<feature type="transmembrane region" description="Helical" evidence="13">
    <location>
        <begin position="93"/>
        <end position="113"/>
    </location>
</feature>
<dbReference type="InterPro" id="IPR016174">
    <property type="entry name" value="Di-haem_cyt_TM"/>
</dbReference>
<dbReference type="EMBL" id="BAAADG010000003">
    <property type="protein sequence ID" value="GAA0218896.1"/>
    <property type="molecule type" value="Genomic_DNA"/>
</dbReference>
<evidence type="ECO:0000313" key="15">
    <source>
        <dbReference type="EMBL" id="GAA0218896.1"/>
    </source>
</evidence>
<keyword evidence="9 13" id="KW-1133">Transmembrane helix</keyword>
<dbReference type="RefSeq" id="WP_286304917.1">
    <property type="nucleotide sequence ID" value="NZ_AP027741.1"/>
</dbReference>
<dbReference type="PANTHER" id="PTHR30529:SF1">
    <property type="entry name" value="CYTOCHROME B561 HOMOLOG 2"/>
    <property type="match status" value="1"/>
</dbReference>
<comment type="caution">
    <text evidence="15">The sequence shown here is derived from an EMBL/GenBank/DDBJ whole genome shotgun (WGS) entry which is preliminary data.</text>
</comment>
<evidence type="ECO:0000256" key="8">
    <source>
        <dbReference type="ARBA" id="ARBA00022982"/>
    </source>
</evidence>
<dbReference type="Pfam" id="PF01292">
    <property type="entry name" value="Ni_hydr_CYTB"/>
    <property type="match status" value="1"/>
</dbReference>